<dbReference type="AlphaFoldDB" id="A0AAW1Q2E9"/>
<dbReference type="InterPro" id="IPR029033">
    <property type="entry name" value="His_PPase_superfam"/>
</dbReference>
<gene>
    <name evidence="2" type="ORF">WJX72_006792</name>
</gene>
<dbReference type="PANTHER" id="PTHR16469:SF27">
    <property type="entry name" value="UBIQUITIN-ASSOCIATED AND SH3 DOMAIN-CONTAINING BA-RELATED"/>
    <property type="match status" value="1"/>
</dbReference>
<dbReference type="Proteomes" id="UP001489004">
    <property type="component" value="Unassembled WGS sequence"/>
</dbReference>
<sequence length="364" mass="41110">MHTSHLPSSFFCHLQQRHLTNQIRLNLPGTCRLLNQRVHLSASNHRLAAVAAQARSATAEPAVQEAPSRPETTGRTPQWEITTPLPQYGPENTVSTARQYMIVMRHGERIDEIDKSWSLNAARPWDPHLTDKGEQQARAVAENLRQYEIKKVFMSPFYRCIQTAMMCAEELGIPPEHWTVSCGVCELLYPRIMVKNGARLPEGHINDWFWERGSMQDSLPPKLPKEVMAKIKLGQQTFGRFPENLINSRPRFERGFQEAADATEGNVLVVTHGDGVASSITRMIPWAVAYPVLHTGYTVAFRDRSPEGAWGKWHLQSKTGENGVWFNGHLQPAFMAWSGARAVYRVLTPWVHRPAAHTTPAGEK</sequence>
<protein>
    <recommendedName>
        <fullName evidence="4">Phosphoglycerate mutase</fullName>
    </recommendedName>
</protein>
<dbReference type="InterPro" id="IPR051710">
    <property type="entry name" value="Phosphatase_SH3-domain"/>
</dbReference>
<dbReference type="EMBL" id="JALJOR010000007">
    <property type="protein sequence ID" value="KAK9814497.1"/>
    <property type="molecule type" value="Genomic_DNA"/>
</dbReference>
<dbReference type="InterPro" id="IPR013078">
    <property type="entry name" value="His_Pase_superF_clade-1"/>
</dbReference>
<evidence type="ECO:0000313" key="3">
    <source>
        <dbReference type="Proteomes" id="UP001489004"/>
    </source>
</evidence>
<proteinExistence type="predicted"/>
<comment type="caution">
    <text evidence="2">The sequence shown here is derived from an EMBL/GenBank/DDBJ whole genome shotgun (WGS) entry which is preliminary data.</text>
</comment>
<dbReference type="Gene3D" id="3.40.50.1240">
    <property type="entry name" value="Phosphoglycerate mutase-like"/>
    <property type="match status" value="1"/>
</dbReference>
<feature type="compositionally biased region" description="Polar residues" evidence="1">
    <location>
        <begin position="70"/>
        <end position="90"/>
    </location>
</feature>
<organism evidence="2 3">
    <name type="scientific">[Myrmecia] bisecta</name>
    <dbReference type="NCBI Taxonomy" id="41462"/>
    <lineage>
        <taxon>Eukaryota</taxon>
        <taxon>Viridiplantae</taxon>
        <taxon>Chlorophyta</taxon>
        <taxon>core chlorophytes</taxon>
        <taxon>Trebouxiophyceae</taxon>
        <taxon>Trebouxiales</taxon>
        <taxon>Trebouxiaceae</taxon>
        <taxon>Myrmecia</taxon>
    </lineage>
</organism>
<feature type="region of interest" description="Disordered" evidence="1">
    <location>
        <begin position="58"/>
        <end position="90"/>
    </location>
</feature>
<dbReference type="CDD" id="cd07067">
    <property type="entry name" value="HP_PGM_like"/>
    <property type="match status" value="1"/>
</dbReference>
<dbReference type="SUPFAM" id="SSF53254">
    <property type="entry name" value="Phosphoglycerate mutase-like"/>
    <property type="match status" value="1"/>
</dbReference>
<evidence type="ECO:0000256" key="1">
    <source>
        <dbReference type="SAM" id="MobiDB-lite"/>
    </source>
</evidence>
<reference evidence="2 3" key="1">
    <citation type="journal article" date="2024" name="Nat. Commun.">
        <title>Phylogenomics reveals the evolutionary origins of lichenization in chlorophyte algae.</title>
        <authorList>
            <person name="Puginier C."/>
            <person name="Libourel C."/>
            <person name="Otte J."/>
            <person name="Skaloud P."/>
            <person name="Haon M."/>
            <person name="Grisel S."/>
            <person name="Petersen M."/>
            <person name="Berrin J.G."/>
            <person name="Delaux P.M."/>
            <person name="Dal Grande F."/>
            <person name="Keller J."/>
        </authorList>
    </citation>
    <scope>NUCLEOTIDE SEQUENCE [LARGE SCALE GENOMIC DNA]</scope>
    <source>
        <strain evidence="2 3">SAG 2043</strain>
    </source>
</reference>
<dbReference type="SMART" id="SM00855">
    <property type="entry name" value="PGAM"/>
    <property type="match status" value="1"/>
</dbReference>
<dbReference type="Pfam" id="PF00300">
    <property type="entry name" value="His_Phos_1"/>
    <property type="match status" value="1"/>
</dbReference>
<evidence type="ECO:0000313" key="2">
    <source>
        <dbReference type="EMBL" id="KAK9814497.1"/>
    </source>
</evidence>
<keyword evidence="3" id="KW-1185">Reference proteome</keyword>
<dbReference type="PANTHER" id="PTHR16469">
    <property type="entry name" value="UBIQUITIN-ASSOCIATED AND SH3 DOMAIN-CONTAINING BA-RELATED"/>
    <property type="match status" value="1"/>
</dbReference>
<name>A0AAW1Q2E9_9CHLO</name>
<evidence type="ECO:0008006" key="4">
    <source>
        <dbReference type="Google" id="ProtNLM"/>
    </source>
</evidence>
<accession>A0AAW1Q2E9</accession>